<sequence>MTALEKVKESVTDITTRHKHDSEEFYVCHQDAQDDRAIVRDLSRRPRTLDRLGLTSWSVFVGCRLRSEYCSSRVKDGDRLTRFRTVGHDADYGMPWKTLMKMITENYYPRSEIKKLETELWNLTVKGIDVKSYTQHFPELILMCSRMVPDESDKVEKYNRGLPNSIQGSVMASKPTKL</sequence>
<comment type="caution">
    <text evidence="2">The sequence shown here is derived from an EMBL/GenBank/DDBJ whole genome shotgun (WGS) entry which is preliminary data.</text>
</comment>
<organism evidence="2 3">
    <name type="scientific">Tanacetum coccineum</name>
    <dbReference type="NCBI Taxonomy" id="301880"/>
    <lineage>
        <taxon>Eukaryota</taxon>
        <taxon>Viridiplantae</taxon>
        <taxon>Streptophyta</taxon>
        <taxon>Embryophyta</taxon>
        <taxon>Tracheophyta</taxon>
        <taxon>Spermatophyta</taxon>
        <taxon>Magnoliopsida</taxon>
        <taxon>eudicotyledons</taxon>
        <taxon>Gunneridae</taxon>
        <taxon>Pentapetalae</taxon>
        <taxon>asterids</taxon>
        <taxon>campanulids</taxon>
        <taxon>Asterales</taxon>
        <taxon>Asteraceae</taxon>
        <taxon>Asteroideae</taxon>
        <taxon>Anthemideae</taxon>
        <taxon>Anthemidinae</taxon>
        <taxon>Tanacetum</taxon>
    </lineage>
</organism>
<dbReference type="Pfam" id="PF03732">
    <property type="entry name" value="Retrotrans_gag"/>
    <property type="match status" value="1"/>
</dbReference>
<dbReference type="InterPro" id="IPR005162">
    <property type="entry name" value="Retrotrans_gag_dom"/>
</dbReference>
<evidence type="ECO:0000259" key="1">
    <source>
        <dbReference type="Pfam" id="PF03732"/>
    </source>
</evidence>
<dbReference type="EMBL" id="BQNB010021664">
    <property type="protein sequence ID" value="GJU08755.1"/>
    <property type="molecule type" value="Genomic_DNA"/>
</dbReference>
<proteinExistence type="predicted"/>
<keyword evidence="3" id="KW-1185">Reference proteome</keyword>
<reference evidence="2" key="1">
    <citation type="journal article" date="2022" name="Int. J. Mol. Sci.">
        <title>Draft Genome of Tanacetum Coccineum: Genomic Comparison of Closely Related Tanacetum-Family Plants.</title>
        <authorList>
            <person name="Yamashiro T."/>
            <person name="Shiraishi A."/>
            <person name="Nakayama K."/>
            <person name="Satake H."/>
        </authorList>
    </citation>
    <scope>NUCLEOTIDE SEQUENCE</scope>
</reference>
<keyword evidence="2" id="KW-0548">Nucleotidyltransferase</keyword>
<accession>A0ABQ5J9Q1</accession>
<feature type="domain" description="Retrotransposon gag" evidence="1">
    <location>
        <begin position="92"/>
        <end position="163"/>
    </location>
</feature>
<keyword evidence="2" id="KW-0695">RNA-directed DNA polymerase</keyword>
<evidence type="ECO:0000313" key="3">
    <source>
        <dbReference type="Proteomes" id="UP001151760"/>
    </source>
</evidence>
<protein>
    <submittedName>
        <fullName evidence="2">Reverse transcriptase domain-containing protein</fullName>
    </submittedName>
</protein>
<keyword evidence="2" id="KW-0808">Transferase</keyword>
<evidence type="ECO:0000313" key="2">
    <source>
        <dbReference type="EMBL" id="GJU08755.1"/>
    </source>
</evidence>
<reference evidence="2" key="2">
    <citation type="submission" date="2022-01" db="EMBL/GenBank/DDBJ databases">
        <authorList>
            <person name="Yamashiro T."/>
            <person name="Shiraishi A."/>
            <person name="Satake H."/>
            <person name="Nakayama K."/>
        </authorList>
    </citation>
    <scope>NUCLEOTIDE SEQUENCE</scope>
</reference>
<name>A0ABQ5J9Q1_9ASTR</name>
<dbReference type="Proteomes" id="UP001151760">
    <property type="component" value="Unassembled WGS sequence"/>
</dbReference>
<gene>
    <name evidence="2" type="ORF">Tco_1125185</name>
</gene>
<dbReference type="GO" id="GO:0003964">
    <property type="term" value="F:RNA-directed DNA polymerase activity"/>
    <property type="evidence" value="ECO:0007669"/>
    <property type="project" value="UniProtKB-KW"/>
</dbReference>